<feature type="compositionally biased region" description="Low complexity" evidence="1">
    <location>
        <begin position="522"/>
        <end position="533"/>
    </location>
</feature>
<organism evidence="2 3">
    <name type="scientific">Polarella glacialis</name>
    <name type="common">Dinoflagellate</name>
    <dbReference type="NCBI Taxonomy" id="89957"/>
    <lineage>
        <taxon>Eukaryota</taxon>
        <taxon>Sar</taxon>
        <taxon>Alveolata</taxon>
        <taxon>Dinophyceae</taxon>
        <taxon>Suessiales</taxon>
        <taxon>Suessiaceae</taxon>
        <taxon>Polarella</taxon>
    </lineage>
</organism>
<sequence length="961" mass="103218">MTGLPPPAWAQVERVASVYALLQKAKPYWSSEDLCKVHGKLAKVNVTDAESLARAVLEGRLNASLSAAGEKKLKSSTLAQLKMIVREPCRAKQLEDESSQPIAKRRCFCGNCLLGAPTCEKTESLAPGAGGAIRARLALPVLAMSPNAIPRKLKKYGNTSLPSLHQAEKQDTQYAAMSRISSEVTLPRVSRGSLDREESPRVGLSDLSVPLRASRENNNNNDNNKTTNNNKNNNKHSSSNNNNNINKNNSNNNNKDMTAKLAGAANLSVARPSASSPRGPLQRGKAENDLLGRRPERPVVDPSREAGFAPRSFGNSASTFSEDFLLGEGAFAKGMAAIVVPDSTGSSWGARTLARTVEWDDIASSTNGSLRRVRLKEPNVQEEGAPEAAAAWFDVPSTSLVEGVNPSHTSMGRWLGDEAKKIVQNIIRHQDNEKSNSSSNIGIDNQDSKRKAQHLLRTTRSGSIACAPNWPASHDNVNNTYSINNQRSTSSDSLSFTAINTTLSEEVADSIRQHQPTEPTADSNGNGNSNSDNGDGDGHAGLGADSDGSDDCNAGSGANKAQVEMSVNDILLDSHDANDDDSNHDDYDDDAFAFAGSDSGTAQTYSSDGFGSRRREEISRTAALRDGHYGRADYQGRGDDDMNADGLNGSEGESGRGFCSSSDGACQGRLDGLELRLEEIAKNVENSGAAEAYVRFGEAVSSGPHTMLVAEDLCYEDWIVGEFDVIPHLGQLSGYLDQRTQGWMEADWLHLMWIGDGGEKTDIANAATEAEERERRHGGRGTPRYSPGGMKKPRYFVLSRLRAAGIGDTEFPSEAPVGGGGPPVGGAAVNGQEEERNLQPLEDSAQLSRKLLRACASARAESVDSVSQALEAGAEANARDVTGQTTIMVASLNVRHAERKCRLLIEHRADVHAFADAEQSLTILQWARQRINAKFANYLEAVSRGESCDLEVSQENPSDDL</sequence>
<feature type="compositionally biased region" description="Low complexity" evidence="1">
    <location>
        <begin position="217"/>
        <end position="255"/>
    </location>
</feature>
<dbReference type="InterPro" id="IPR036770">
    <property type="entry name" value="Ankyrin_rpt-contain_sf"/>
</dbReference>
<name>A0A813JYB4_POLGL</name>
<dbReference type="SUPFAM" id="SSF48403">
    <property type="entry name" value="Ankyrin repeat"/>
    <property type="match status" value="1"/>
</dbReference>
<reference evidence="2" key="1">
    <citation type="submission" date="2021-02" db="EMBL/GenBank/DDBJ databases">
        <authorList>
            <person name="Dougan E. K."/>
            <person name="Rhodes N."/>
            <person name="Thang M."/>
            <person name="Chan C."/>
        </authorList>
    </citation>
    <scope>NUCLEOTIDE SEQUENCE</scope>
</reference>
<feature type="region of interest" description="Disordered" evidence="1">
    <location>
        <begin position="509"/>
        <end position="559"/>
    </location>
</feature>
<feature type="region of interest" description="Disordered" evidence="1">
    <location>
        <begin position="768"/>
        <end position="788"/>
    </location>
</feature>
<proteinExistence type="predicted"/>
<feature type="region of interest" description="Disordered" evidence="1">
    <location>
        <begin position="629"/>
        <end position="661"/>
    </location>
</feature>
<dbReference type="Gene3D" id="1.25.40.20">
    <property type="entry name" value="Ankyrin repeat-containing domain"/>
    <property type="match status" value="1"/>
</dbReference>
<accession>A0A813JYB4</accession>
<feature type="compositionally biased region" description="Acidic residues" evidence="1">
    <location>
        <begin position="578"/>
        <end position="591"/>
    </location>
</feature>
<evidence type="ECO:0000256" key="1">
    <source>
        <dbReference type="SAM" id="MobiDB-lite"/>
    </source>
</evidence>
<dbReference type="Proteomes" id="UP000626109">
    <property type="component" value="Unassembled WGS sequence"/>
</dbReference>
<dbReference type="EMBL" id="CAJNNW010026481">
    <property type="protein sequence ID" value="CAE8685782.1"/>
    <property type="molecule type" value="Genomic_DNA"/>
</dbReference>
<protein>
    <submittedName>
        <fullName evidence="2">Uncharacterized protein</fullName>
    </submittedName>
</protein>
<feature type="region of interest" description="Disordered" evidence="1">
    <location>
        <begin position="428"/>
        <end position="448"/>
    </location>
</feature>
<feature type="compositionally biased region" description="Basic and acidic residues" evidence="1">
    <location>
        <begin position="284"/>
        <end position="304"/>
    </location>
</feature>
<evidence type="ECO:0000313" key="2">
    <source>
        <dbReference type="EMBL" id="CAE8685782.1"/>
    </source>
</evidence>
<dbReference type="AlphaFoldDB" id="A0A813JYB4"/>
<feature type="region of interest" description="Disordered" evidence="1">
    <location>
        <begin position="573"/>
        <end position="616"/>
    </location>
</feature>
<feature type="region of interest" description="Disordered" evidence="1">
    <location>
        <begin position="185"/>
        <end position="313"/>
    </location>
</feature>
<feature type="compositionally biased region" description="Polar residues" evidence="1">
    <location>
        <begin position="435"/>
        <end position="445"/>
    </location>
</feature>
<feature type="compositionally biased region" description="Basic and acidic residues" evidence="1">
    <location>
        <begin position="629"/>
        <end position="640"/>
    </location>
</feature>
<evidence type="ECO:0000313" key="3">
    <source>
        <dbReference type="Proteomes" id="UP000626109"/>
    </source>
</evidence>
<gene>
    <name evidence="2" type="ORF">PGLA2088_LOCUS24648</name>
</gene>
<comment type="caution">
    <text evidence="2">The sequence shown here is derived from an EMBL/GenBank/DDBJ whole genome shotgun (WGS) entry which is preliminary data.</text>
</comment>